<dbReference type="GeneID" id="77461310"/>
<sequence length="229" mass="24880">MKNIFSKIKYICAVPKSFLFCIKTLSFKDALKVPVLIGSGVKVFGCHKGSILFSEQPSMAMVRIGLWDGAGRNGYKKLTIINVDKGSSITFGKNVVIAKDSRIRVMGGGQLILGNDFKGNYGLEVMCREKITFGEDCLIAWNVTVADGDGHSLYMDGIDRNSNAPITVGKHVWLCAHSTLLKGATIESGSVVGFGTLCNKKYEVEHALIGGVPGKIIKTNVDWDITMRD</sequence>
<reference evidence="1 2" key="1">
    <citation type="submission" date="2018-06" db="EMBL/GenBank/DDBJ databases">
        <authorList>
            <consortium name="Pathogen Informatics"/>
            <person name="Doyle S."/>
        </authorList>
    </citation>
    <scope>NUCLEOTIDE SEQUENCE [LARGE SCALE GENOMIC DNA]</scope>
    <source>
        <strain evidence="1 2">NCTC11087</strain>
    </source>
</reference>
<dbReference type="OrthoDB" id="9782926at2"/>
<dbReference type="InterPro" id="IPR011004">
    <property type="entry name" value="Trimer_LpxA-like_sf"/>
</dbReference>
<dbReference type="GO" id="GO:0008870">
    <property type="term" value="F:galactoside O-acetyltransferase activity"/>
    <property type="evidence" value="ECO:0007669"/>
    <property type="project" value="UniProtKB-EC"/>
</dbReference>
<dbReference type="AlphaFoldDB" id="A0A380LJN6"/>
<dbReference type="EMBL" id="UHFX01000003">
    <property type="protein sequence ID" value="SUO03457.1"/>
    <property type="molecule type" value="Genomic_DNA"/>
</dbReference>
<proteinExistence type="predicted"/>
<accession>A0A380LJN6</accession>
<dbReference type="PANTHER" id="PTHR23416:SF78">
    <property type="entry name" value="LIPOPOLYSACCHARIDE BIOSYNTHESIS O-ACETYL TRANSFERASE WBBJ-RELATED"/>
    <property type="match status" value="1"/>
</dbReference>
<dbReference type="InterPro" id="IPR051159">
    <property type="entry name" value="Hexapeptide_acetyltransf"/>
</dbReference>
<keyword evidence="1" id="KW-0808">Transferase</keyword>
<protein>
    <submittedName>
        <fullName evidence="1">Exopolysaccharide biosynthesis protein</fullName>
        <ecNumber evidence="1">2.3.1.18</ecNumber>
    </submittedName>
</protein>
<dbReference type="SUPFAM" id="SSF51161">
    <property type="entry name" value="Trimeric LpxA-like enzymes"/>
    <property type="match status" value="1"/>
</dbReference>
<gene>
    <name evidence="1" type="primary">eps9</name>
    <name evidence="1" type="ORF">NCTC11087_00319</name>
</gene>
<name>A0A380LJN6_9FIRM</name>
<evidence type="ECO:0000313" key="2">
    <source>
        <dbReference type="Proteomes" id="UP000255523"/>
    </source>
</evidence>
<dbReference type="EC" id="2.3.1.18" evidence="1"/>
<organism evidence="1 2">
    <name type="scientific">Faecalicoccus pleomorphus</name>
    <dbReference type="NCBI Taxonomy" id="1323"/>
    <lineage>
        <taxon>Bacteria</taxon>
        <taxon>Bacillati</taxon>
        <taxon>Bacillota</taxon>
        <taxon>Erysipelotrichia</taxon>
        <taxon>Erysipelotrichales</taxon>
        <taxon>Erysipelotrichaceae</taxon>
        <taxon>Faecalicoccus</taxon>
    </lineage>
</organism>
<keyword evidence="1" id="KW-0012">Acyltransferase</keyword>
<keyword evidence="2" id="KW-1185">Reference proteome</keyword>
<dbReference type="Gene3D" id="2.160.10.10">
    <property type="entry name" value="Hexapeptide repeat proteins"/>
    <property type="match status" value="1"/>
</dbReference>
<dbReference type="PANTHER" id="PTHR23416">
    <property type="entry name" value="SIALIC ACID SYNTHASE-RELATED"/>
    <property type="match status" value="1"/>
</dbReference>
<dbReference type="Proteomes" id="UP000255523">
    <property type="component" value="Unassembled WGS sequence"/>
</dbReference>
<evidence type="ECO:0000313" key="1">
    <source>
        <dbReference type="EMBL" id="SUO03457.1"/>
    </source>
</evidence>
<dbReference type="RefSeq" id="WP_022789696.1">
    <property type="nucleotide sequence ID" value="NZ_UHFX01000003.1"/>
</dbReference>